<gene>
    <name evidence="3" type="ORF">OIU84_027807</name>
</gene>
<dbReference type="GO" id="GO:0016491">
    <property type="term" value="F:oxidoreductase activity"/>
    <property type="evidence" value="ECO:0007669"/>
    <property type="project" value="UniProtKB-KW"/>
</dbReference>
<dbReference type="EMBL" id="JAPFFJ010000007">
    <property type="protein sequence ID" value="KAJ6422898.1"/>
    <property type="molecule type" value="Genomic_DNA"/>
</dbReference>
<dbReference type="PANTHER" id="PTHR30096">
    <property type="entry name" value="4,5-DOPA DIOXYGENASE EXTRADIOL-LIKE PROTEIN"/>
    <property type="match status" value="1"/>
</dbReference>
<dbReference type="PANTHER" id="PTHR30096:SF0">
    <property type="entry name" value="4,5-DOPA DIOXYGENASE EXTRADIOL-LIKE PROTEIN"/>
    <property type="match status" value="1"/>
</dbReference>
<proteinExistence type="predicted"/>
<evidence type="ECO:0000256" key="1">
    <source>
        <dbReference type="ARBA" id="ARBA00023002"/>
    </source>
</evidence>
<dbReference type="AlphaFoldDB" id="A0AAD6KGP4"/>
<keyword evidence="2" id="KW-0472">Membrane</keyword>
<accession>A0AAD6KGP4</accession>
<dbReference type="Gene3D" id="3.40.830.10">
    <property type="entry name" value="LigB-like"/>
    <property type="match status" value="1"/>
</dbReference>
<dbReference type="SUPFAM" id="SSF53213">
    <property type="entry name" value="LigB-like"/>
    <property type="match status" value="1"/>
</dbReference>
<keyword evidence="2" id="KW-1133">Transmembrane helix</keyword>
<protein>
    <submittedName>
        <fullName evidence="3">Uncharacterized protein</fullName>
    </submittedName>
</protein>
<reference evidence="3 4" key="1">
    <citation type="journal article" date="2023" name="Int. J. Mol. Sci.">
        <title>De Novo Assembly and Annotation of 11 Diverse Shrub Willow (Salix) Genomes Reveals Novel Gene Organization in Sex-Linked Regions.</title>
        <authorList>
            <person name="Hyden B."/>
            <person name="Feng K."/>
            <person name="Yates T.B."/>
            <person name="Jawdy S."/>
            <person name="Cereghino C."/>
            <person name="Smart L.B."/>
            <person name="Muchero W."/>
        </authorList>
    </citation>
    <scope>NUCLEOTIDE SEQUENCE [LARGE SCALE GENOMIC DNA]</scope>
    <source>
        <tissue evidence="3">Shoot tip</tissue>
    </source>
</reference>
<evidence type="ECO:0000256" key="2">
    <source>
        <dbReference type="SAM" id="Phobius"/>
    </source>
</evidence>
<evidence type="ECO:0000313" key="4">
    <source>
        <dbReference type="Proteomes" id="UP001162972"/>
    </source>
</evidence>
<dbReference type="Proteomes" id="UP001162972">
    <property type="component" value="Chromosome 19"/>
</dbReference>
<sequence>MASAVFDQLGYALVGMVLAFVALLLATAELIHMARKERMRLLPISLRPSTRTFVPEKPAGTIVEYFGFVGAVWQCVYSTVARQFITVVSAHWETKEPAVNVADRNDTIHDSMASPSPCTRYEDVNHSASKAPHPKMARPWLHHLYPLHVAMVAAGDDAEAELYPSICFLPVHST</sequence>
<keyword evidence="4" id="KW-1185">Reference proteome</keyword>
<evidence type="ECO:0000313" key="3">
    <source>
        <dbReference type="EMBL" id="KAJ6422898.1"/>
    </source>
</evidence>
<name>A0AAD6KGP4_9ROSI</name>
<keyword evidence="2" id="KW-0812">Transmembrane</keyword>
<organism evidence="3 4">
    <name type="scientific">Salix udensis</name>
    <dbReference type="NCBI Taxonomy" id="889485"/>
    <lineage>
        <taxon>Eukaryota</taxon>
        <taxon>Viridiplantae</taxon>
        <taxon>Streptophyta</taxon>
        <taxon>Embryophyta</taxon>
        <taxon>Tracheophyta</taxon>
        <taxon>Spermatophyta</taxon>
        <taxon>Magnoliopsida</taxon>
        <taxon>eudicotyledons</taxon>
        <taxon>Gunneridae</taxon>
        <taxon>Pentapetalae</taxon>
        <taxon>rosids</taxon>
        <taxon>fabids</taxon>
        <taxon>Malpighiales</taxon>
        <taxon>Salicaceae</taxon>
        <taxon>Saliceae</taxon>
        <taxon>Salix</taxon>
    </lineage>
</organism>
<keyword evidence="1" id="KW-0560">Oxidoreductase</keyword>
<comment type="caution">
    <text evidence="3">The sequence shown here is derived from an EMBL/GenBank/DDBJ whole genome shotgun (WGS) entry which is preliminary data.</text>
</comment>
<feature type="transmembrane region" description="Helical" evidence="2">
    <location>
        <begin position="12"/>
        <end position="31"/>
    </location>
</feature>